<dbReference type="PROSITE" id="PS50176">
    <property type="entry name" value="ARM_REPEAT"/>
    <property type="match status" value="1"/>
</dbReference>
<dbReference type="InterPro" id="IPR016024">
    <property type="entry name" value="ARM-type_fold"/>
</dbReference>
<accession>A0A6A3AH81</accession>
<dbReference type="SMART" id="SM00185">
    <property type="entry name" value="ARM"/>
    <property type="match status" value="6"/>
</dbReference>
<dbReference type="AlphaFoldDB" id="A0A6A3AH81"/>
<dbReference type="Gene3D" id="1.25.10.10">
    <property type="entry name" value="Leucine-rich Repeat Variant"/>
    <property type="match status" value="3"/>
</dbReference>
<dbReference type="Proteomes" id="UP000436088">
    <property type="component" value="Unassembled WGS sequence"/>
</dbReference>
<sequence>MDKSDLRSFTETISELVASVEEVSSIAKDSEKELFIEFSSLLNKLGLILSDIKDNKDVMDTVTIRKAIDSIRKELRRVKTLIKSHDSKQPSLWIKNVMQDLGRSLGLVLFASIDLHLEMKEKISALHKEFMNVRFNGSFTPSPSSGPSSRMSRPPRPCNEDEFVSATASDKEIEEEITEIEEERANLSIDDVVLQLKYGNDEDFNFALSGFKESIKQGLITDDWINEEGVILVLVNRLISCKPNNRLIILQILRKLASQDSGHQEKMADAASLSALVKSLTRDTEERKEAVGLLLDLSDLPAVWRRLGRIQGCIVMLVTMLNGDDSIASRNARKLLNALSSNTQNALHMAEAGYFKPLVYYLKEGSDMSKILMATALSRMELTDQSRAALGEDGAVEPLVKMFNAGKLEAKLSALNSLQNLSNLSENIQRLINSGIVVSLLQLLFSVTSVLMTLREPASAILARIAQSESILINQDAAQKMLSLLNLSSPIIQYHLLRALNSIAGHSNASKVRRKMKENGAIQLLLPFLTESNTKIRTGALDLLLTLSKYLPEEMTEQLRESHLNIIVNIISSSPLETDKAAAVGILSNVPISNKKVTEVLKKANLLPVLTSMTNSSPSTLSSVSNSLAEGVAGILIRFTVPSDKRLQLIVAQNEAIPLLVKLLSSGSLVAKYRAATALAQLSQNSVLLRKSKKSSWFCVSPSATAFCQVHDGYCIVKNTFCLVKAGAIPPLVQILEGKEREADEAVLNAMATLLQDEIWENGSDCVAKNGGIEAIIKIMESASVKAQEKGLWILERVFQVEEHRVKYGESAQVVLIDLAQNGDPRLKSTTAKLLAQLELLQVQSSYF</sequence>
<evidence type="ECO:0000256" key="2">
    <source>
        <dbReference type="PROSITE-ProRule" id="PRU00259"/>
    </source>
</evidence>
<dbReference type="PANTHER" id="PTHR45958">
    <property type="entry name" value="RING-TYPE E3 UBIQUITIN TRANSFERASE"/>
    <property type="match status" value="1"/>
</dbReference>
<reference evidence="4" key="1">
    <citation type="submission" date="2019-09" db="EMBL/GenBank/DDBJ databases">
        <title>Draft genome information of white flower Hibiscus syriacus.</title>
        <authorList>
            <person name="Kim Y.-M."/>
        </authorList>
    </citation>
    <scope>NUCLEOTIDE SEQUENCE [LARGE SCALE GENOMIC DNA]</scope>
    <source>
        <strain evidence="4">YM2019G1</strain>
    </source>
</reference>
<feature type="compositionally biased region" description="Low complexity" evidence="3">
    <location>
        <begin position="141"/>
        <end position="152"/>
    </location>
</feature>
<dbReference type="InterPro" id="IPR011989">
    <property type="entry name" value="ARM-like"/>
</dbReference>
<evidence type="ECO:0000256" key="3">
    <source>
        <dbReference type="SAM" id="MobiDB-lite"/>
    </source>
</evidence>
<evidence type="ECO:0000313" key="5">
    <source>
        <dbReference type="Proteomes" id="UP000436088"/>
    </source>
</evidence>
<organism evidence="4 5">
    <name type="scientific">Hibiscus syriacus</name>
    <name type="common">Rose of Sharon</name>
    <dbReference type="NCBI Taxonomy" id="106335"/>
    <lineage>
        <taxon>Eukaryota</taxon>
        <taxon>Viridiplantae</taxon>
        <taxon>Streptophyta</taxon>
        <taxon>Embryophyta</taxon>
        <taxon>Tracheophyta</taxon>
        <taxon>Spermatophyta</taxon>
        <taxon>Magnoliopsida</taxon>
        <taxon>eudicotyledons</taxon>
        <taxon>Gunneridae</taxon>
        <taxon>Pentapetalae</taxon>
        <taxon>rosids</taxon>
        <taxon>malvids</taxon>
        <taxon>Malvales</taxon>
        <taxon>Malvaceae</taxon>
        <taxon>Malvoideae</taxon>
        <taxon>Hibiscus</taxon>
    </lineage>
</organism>
<name>A0A6A3AH81_HIBSY</name>
<gene>
    <name evidence="4" type="ORF">F3Y22_tig00110500pilonHSYRG00063</name>
</gene>
<proteinExistence type="predicted"/>
<keyword evidence="5" id="KW-1185">Reference proteome</keyword>
<evidence type="ECO:0000256" key="1">
    <source>
        <dbReference type="ARBA" id="ARBA00022737"/>
    </source>
</evidence>
<feature type="region of interest" description="Disordered" evidence="3">
    <location>
        <begin position="140"/>
        <end position="165"/>
    </location>
</feature>
<evidence type="ECO:0000313" key="4">
    <source>
        <dbReference type="EMBL" id="KAE8702132.1"/>
    </source>
</evidence>
<dbReference type="InterPro" id="IPR052608">
    <property type="entry name" value="U-box_domain_protein"/>
</dbReference>
<feature type="repeat" description="ARM" evidence="2">
    <location>
        <begin position="394"/>
        <end position="436"/>
    </location>
</feature>
<comment type="caution">
    <text evidence="4">The sequence shown here is derived from an EMBL/GenBank/DDBJ whole genome shotgun (WGS) entry which is preliminary data.</text>
</comment>
<keyword evidence="1" id="KW-0677">Repeat</keyword>
<dbReference type="PANTHER" id="PTHR45958:SF12">
    <property type="entry name" value="OS01G0948500 PROTEIN"/>
    <property type="match status" value="1"/>
</dbReference>
<protein>
    <submittedName>
        <fullName evidence="4">Beta-catenin-like protein 1-like</fullName>
    </submittedName>
</protein>
<dbReference type="InterPro" id="IPR000225">
    <property type="entry name" value="Armadillo"/>
</dbReference>
<dbReference type="OrthoDB" id="1683831at2759"/>
<dbReference type="SUPFAM" id="SSF48371">
    <property type="entry name" value="ARM repeat"/>
    <property type="match status" value="2"/>
</dbReference>
<dbReference type="EMBL" id="VEPZ02001011">
    <property type="protein sequence ID" value="KAE8702132.1"/>
    <property type="molecule type" value="Genomic_DNA"/>
</dbReference>